<evidence type="ECO:0000259" key="7">
    <source>
        <dbReference type="PROSITE" id="PS51842"/>
    </source>
</evidence>
<evidence type="ECO:0000256" key="5">
    <source>
        <dbReference type="RuleBase" id="RU000685"/>
    </source>
</evidence>
<dbReference type="Gene3D" id="1.20.5.500">
    <property type="entry name" value="Single helix bin"/>
    <property type="match status" value="1"/>
</dbReference>
<dbReference type="PANTHER" id="PTHR45652:SF9">
    <property type="entry name" value="GLIAL FIBRILLARY ACIDIC PROTEIN"/>
    <property type="match status" value="1"/>
</dbReference>
<dbReference type="FunFam" id="1.20.5.170:FF:000002">
    <property type="entry name" value="Type I keratin KA11"/>
    <property type="match status" value="1"/>
</dbReference>
<proteinExistence type="inferred from homology"/>
<reference evidence="8" key="1">
    <citation type="journal article" date="2023" name="Science">
        <title>Genome structures resolve the early diversification of teleost fishes.</title>
        <authorList>
            <person name="Parey E."/>
            <person name="Louis A."/>
            <person name="Montfort J."/>
            <person name="Bouchez O."/>
            <person name="Roques C."/>
            <person name="Iampietro C."/>
            <person name="Lluch J."/>
            <person name="Castinel A."/>
            <person name="Donnadieu C."/>
            <person name="Desvignes T."/>
            <person name="Floi Bucao C."/>
            <person name="Jouanno E."/>
            <person name="Wen M."/>
            <person name="Mejri S."/>
            <person name="Dirks R."/>
            <person name="Jansen H."/>
            <person name="Henkel C."/>
            <person name="Chen W.J."/>
            <person name="Zahm M."/>
            <person name="Cabau C."/>
            <person name="Klopp C."/>
            <person name="Thompson A.W."/>
            <person name="Robinson-Rechavi M."/>
            <person name="Braasch I."/>
            <person name="Lecointre G."/>
            <person name="Bobe J."/>
            <person name="Postlethwait J.H."/>
            <person name="Berthelot C."/>
            <person name="Roest Crollius H."/>
            <person name="Guiguen Y."/>
        </authorList>
    </citation>
    <scope>NUCLEOTIDE SEQUENCE</scope>
    <source>
        <strain evidence="8">WJC10195</strain>
    </source>
</reference>
<dbReference type="EMBL" id="JAINUF010000012">
    <property type="protein sequence ID" value="KAJ8344823.1"/>
    <property type="molecule type" value="Genomic_DNA"/>
</dbReference>
<evidence type="ECO:0000256" key="2">
    <source>
        <dbReference type="ARBA" id="ARBA00022754"/>
    </source>
</evidence>
<dbReference type="InterPro" id="IPR039008">
    <property type="entry name" value="IF_rod_dom"/>
</dbReference>
<dbReference type="OrthoDB" id="2441647at2759"/>
<protein>
    <recommendedName>
        <fullName evidence="1">Glial fibrillary acidic protein</fullName>
    </recommendedName>
</protein>
<keyword evidence="2 5" id="KW-0403">Intermediate filament</keyword>
<dbReference type="InterPro" id="IPR050405">
    <property type="entry name" value="Intermediate_filament"/>
</dbReference>
<dbReference type="GO" id="GO:0005200">
    <property type="term" value="F:structural constituent of cytoskeleton"/>
    <property type="evidence" value="ECO:0007669"/>
    <property type="project" value="TreeGrafter"/>
</dbReference>
<dbReference type="GO" id="GO:1904714">
    <property type="term" value="P:regulation of chaperone-mediated autophagy"/>
    <property type="evidence" value="ECO:0007669"/>
    <property type="project" value="TreeGrafter"/>
</dbReference>
<sequence length="303" mass="35603">MGAIFSAWKRLCSRLFHDWVWCVSSGRWKRLQDEMTLRVEAENSLSAFRQDVDDAAINRIQLEKKINSLQDEINFLRKVYEEELRDLQVQMTAQHVQVELDVSKPDLTTALRDIRSQYEAMTASNMQETEEWYQSKFFDLTDAANRNGEALRQAKQEANDYRRQIQALTCDLEALRGTIESLERQRLEMGDRFAVEMANYHERMGHLEVDSQGLKEEMARHLQEYQDLLNVKLALDIEIATYRKLLEVEESRITVPVQSFSNLQFRETSMETRLSTEAHVKRSILVRTVETRDEEIINESTEE</sequence>
<dbReference type="Proteomes" id="UP001152622">
    <property type="component" value="Chromosome 12"/>
</dbReference>
<evidence type="ECO:0000256" key="4">
    <source>
        <dbReference type="ARBA" id="ARBA00061646"/>
    </source>
</evidence>
<feature type="coiled-coil region" evidence="6">
    <location>
        <begin position="52"/>
        <end position="86"/>
    </location>
</feature>
<evidence type="ECO:0000256" key="3">
    <source>
        <dbReference type="ARBA" id="ARBA00023054"/>
    </source>
</evidence>
<feature type="coiled-coil region" evidence="6">
    <location>
        <begin position="144"/>
        <end position="231"/>
    </location>
</feature>
<organism evidence="8 9">
    <name type="scientific">Synaphobranchus kaupii</name>
    <name type="common">Kaup's arrowtooth eel</name>
    <dbReference type="NCBI Taxonomy" id="118154"/>
    <lineage>
        <taxon>Eukaryota</taxon>
        <taxon>Metazoa</taxon>
        <taxon>Chordata</taxon>
        <taxon>Craniata</taxon>
        <taxon>Vertebrata</taxon>
        <taxon>Euteleostomi</taxon>
        <taxon>Actinopterygii</taxon>
        <taxon>Neopterygii</taxon>
        <taxon>Teleostei</taxon>
        <taxon>Anguilliformes</taxon>
        <taxon>Synaphobranchidae</taxon>
        <taxon>Synaphobranchus</taxon>
    </lineage>
</organism>
<dbReference type="GO" id="GO:0005882">
    <property type="term" value="C:intermediate filament"/>
    <property type="evidence" value="ECO:0007669"/>
    <property type="project" value="UniProtKB-KW"/>
</dbReference>
<keyword evidence="3 6" id="KW-0175">Coiled coil</keyword>
<dbReference type="PANTHER" id="PTHR45652">
    <property type="entry name" value="GLIAL FIBRILLARY ACIDIC PROTEIN"/>
    <property type="match status" value="1"/>
</dbReference>
<dbReference type="InterPro" id="IPR018039">
    <property type="entry name" value="IF_conserved"/>
</dbReference>
<evidence type="ECO:0000313" key="9">
    <source>
        <dbReference type="Proteomes" id="UP001152622"/>
    </source>
</evidence>
<evidence type="ECO:0000256" key="6">
    <source>
        <dbReference type="SAM" id="Coils"/>
    </source>
</evidence>
<comment type="caution">
    <text evidence="8">The sequence shown here is derived from an EMBL/GenBank/DDBJ whole genome shotgun (WGS) entry which is preliminary data.</text>
</comment>
<dbReference type="GO" id="GO:0042995">
    <property type="term" value="C:cell projection"/>
    <property type="evidence" value="ECO:0007669"/>
    <property type="project" value="TreeGrafter"/>
</dbReference>
<dbReference type="Gene3D" id="1.20.5.1160">
    <property type="entry name" value="Vasodilator-stimulated phosphoprotein"/>
    <property type="match status" value="1"/>
</dbReference>
<dbReference type="PROSITE" id="PS00226">
    <property type="entry name" value="IF_ROD_1"/>
    <property type="match status" value="1"/>
</dbReference>
<feature type="domain" description="IF rod" evidence="7">
    <location>
        <begin position="1"/>
        <end position="253"/>
    </location>
</feature>
<accession>A0A9Q1ETN6</accession>
<dbReference type="SMART" id="SM01391">
    <property type="entry name" value="Filament"/>
    <property type="match status" value="1"/>
</dbReference>
<dbReference type="Gene3D" id="1.20.5.170">
    <property type="match status" value="1"/>
</dbReference>
<comment type="similarity">
    <text evidence="4 5">Belongs to the intermediate filament family.</text>
</comment>
<dbReference type="Pfam" id="PF00038">
    <property type="entry name" value="Filament"/>
    <property type="match status" value="1"/>
</dbReference>
<keyword evidence="9" id="KW-1185">Reference proteome</keyword>
<evidence type="ECO:0000313" key="8">
    <source>
        <dbReference type="EMBL" id="KAJ8344823.1"/>
    </source>
</evidence>
<dbReference type="SUPFAM" id="SSF64593">
    <property type="entry name" value="Intermediate filament protein, coiled coil region"/>
    <property type="match status" value="1"/>
</dbReference>
<evidence type="ECO:0000256" key="1">
    <source>
        <dbReference type="ARBA" id="ARBA00018571"/>
    </source>
</evidence>
<dbReference type="FunFam" id="1.20.5.500:FF:000001">
    <property type="entry name" value="Type II keratin 23"/>
    <property type="match status" value="1"/>
</dbReference>
<name>A0A9Q1ETN6_SYNKA</name>
<dbReference type="FunFam" id="1.20.5.1160:FF:000001">
    <property type="entry name" value="Keratin type II"/>
    <property type="match status" value="1"/>
</dbReference>
<dbReference type="GO" id="GO:0045109">
    <property type="term" value="P:intermediate filament organization"/>
    <property type="evidence" value="ECO:0007669"/>
    <property type="project" value="TreeGrafter"/>
</dbReference>
<gene>
    <name evidence="8" type="ORF">SKAU_G00290160</name>
</gene>
<dbReference type="PROSITE" id="PS51842">
    <property type="entry name" value="IF_ROD_2"/>
    <property type="match status" value="1"/>
</dbReference>
<dbReference type="AlphaFoldDB" id="A0A9Q1ETN6"/>
<dbReference type="GO" id="GO:0005737">
    <property type="term" value="C:cytoplasm"/>
    <property type="evidence" value="ECO:0007669"/>
    <property type="project" value="TreeGrafter"/>
</dbReference>